<evidence type="ECO:0000313" key="2">
    <source>
        <dbReference type="Ensembl" id="ENSCINP00000001884.3"/>
    </source>
</evidence>
<dbReference type="GeneTree" id="ENSGT00390000002581"/>
<evidence type="ECO:0000313" key="3">
    <source>
        <dbReference type="Proteomes" id="UP000008144"/>
    </source>
</evidence>
<keyword evidence="1" id="KW-1133">Transmembrane helix</keyword>
<dbReference type="Proteomes" id="UP000008144">
    <property type="component" value="Chromosome 1"/>
</dbReference>
<feature type="transmembrane region" description="Helical" evidence="1">
    <location>
        <begin position="129"/>
        <end position="152"/>
    </location>
</feature>
<dbReference type="OMA" id="NINRWIS"/>
<dbReference type="HOGENOM" id="CLU_092452_0_0_1"/>
<proteinExistence type="predicted"/>
<reference evidence="3" key="1">
    <citation type="journal article" date="2002" name="Science">
        <title>The draft genome of Ciona intestinalis: insights into chordate and vertebrate origins.</title>
        <authorList>
            <person name="Dehal P."/>
            <person name="Satou Y."/>
            <person name="Campbell R.K."/>
            <person name="Chapman J."/>
            <person name="Degnan B."/>
            <person name="De Tomaso A."/>
            <person name="Davidson B."/>
            <person name="Di Gregorio A."/>
            <person name="Gelpke M."/>
            <person name="Goodstein D.M."/>
            <person name="Harafuji N."/>
            <person name="Hastings K.E."/>
            <person name="Ho I."/>
            <person name="Hotta K."/>
            <person name="Huang W."/>
            <person name="Kawashima T."/>
            <person name="Lemaire P."/>
            <person name="Martinez D."/>
            <person name="Meinertzhagen I.A."/>
            <person name="Necula S."/>
            <person name="Nonaka M."/>
            <person name="Putnam N."/>
            <person name="Rash S."/>
            <person name="Saiga H."/>
            <person name="Satake M."/>
            <person name="Terry A."/>
            <person name="Yamada L."/>
            <person name="Wang H.G."/>
            <person name="Awazu S."/>
            <person name="Azumi K."/>
            <person name="Boore J."/>
            <person name="Branno M."/>
            <person name="Chin-Bow S."/>
            <person name="DeSantis R."/>
            <person name="Doyle S."/>
            <person name="Francino P."/>
            <person name="Keys D.N."/>
            <person name="Haga S."/>
            <person name="Hayashi H."/>
            <person name="Hino K."/>
            <person name="Imai K.S."/>
            <person name="Inaba K."/>
            <person name="Kano S."/>
            <person name="Kobayashi K."/>
            <person name="Kobayashi M."/>
            <person name="Lee B.I."/>
            <person name="Makabe K.W."/>
            <person name="Manohar C."/>
            <person name="Matassi G."/>
            <person name="Medina M."/>
            <person name="Mochizuki Y."/>
            <person name="Mount S."/>
            <person name="Morishita T."/>
            <person name="Miura S."/>
            <person name="Nakayama A."/>
            <person name="Nishizaka S."/>
            <person name="Nomoto H."/>
            <person name="Ohta F."/>
            <person name="Oishi K."/>
            <person name="Rigoutsos I."/>
            <person name="Sano M."/>
            <person name="Sasaki A."/>
            <person name="Sasakura Y."/>
            <person name="Shoguchi E."/>
            <person name="Shin-i T."/>
            <person name="Spagnuolo A."/>
            <person name="Stainier D."/>
            <person name="Suzuki M.M."/>
            <person name="Tassy O."/>
            <person name="Takatori N."/>
            <person name="Tokuoka M."/>
            <person name="Yagi K."/>
            <person name="Yoshizaki F."/>
            <person name="Wada S."/>
            <person name="Zhang C."/>
            <person name="Hyatt P.D."/>
            <person name="Larimer F."/>
            <person name="Detter C."/>
            <person name="Doggett N."/>
            <person name="Glavina T."/>
            <person name="Hawkins T."/>
            <person name="Richardson P."/>
            <person name="Lucas S."/>
            <person name="Kohara Y."/>
            <person name="Levine M."/>
            <person name="Satoh N."/>
            <person name="Rokhsar D.S."/>
        </authorList>
    </citation>
    <scope>NUCLEOTIDE SEQUENCE [LARGE SCALE GENOMIC DNA]</scope>
</reference>
<sequence length="263" mass="30552">MESENLRHRSYSCWTRLNILLRPLQITTGVVLCLFSWLIIVTIVLTNINRWISSYGSNTGYLADKYIVPNPVYELLLLCHGAFPIHYVLLGGILFYFAFSTMVGMKHLGLWFFWIRVHNIRKNNTLPHALLYSSVIFATVVMYSISLVYSIAPQYAMYGTQTYQVETQLNWTTVAMQNSLNSLKPCTLESPADECTMTRFMSFQVKFFYRMWVFGVVFYSSNWLLVLVFVIGFFVSVVRFRKTAAENLLNQMRSESQEHLVQS</sequence>
<feature type="transmembrane region" description="Helical" evidence="1">
    <location>
        <begin position="66"/>
        <end position="87"/>
    </location>
</feature>
<dbReference type="InterPro" id="IPR050854">
    <property type="entry name" value="LMBD1_LysCbl_Transport"/>
</dbReference>
<reference evidence="2" key="2">
    <citation type="journal article" date="2008" name="Genome Biol.">
        <title>Improved genome assembly and evidence-based global gene model set for the chordate Ciona intestinalis: new insight into intron and operon populations.</title>
        <authorList>
            <person name="Satou Y."/>
            <person name="Mineta K."/>
            <person name="Ogasawara M."/>
            <person name="Sasakura Y."/>
            <person name="Shoguchi E."/>
            <person name="Ueno K."/>
            <person name="Yamada L."/>
            <person name="Matsumoto J."/>
            <person name="Wasserscheid J."/>
            <person name="Dewar K."/>
            <person name="Wiley G.B."/>
            <person name="Macmil S.L."/>
            <person name="Roe B.A."/>
            <person name="Zeller R.W."/>
            <person name="Hastings K.E."/>
            <person name="Lemaire P."/>
            <person name="Lindquist E."/>
            <person name="Endo T."/>
            <person name="Hotta K."/>
            <person name="Inaba K."/>
        </authorList>
    </citation>
    <scope>NUCLEOTIDE SEQUENCE [LARGE SCALE GENOMIC DNA]</scope>
    <source>
        <strain evidence="2">wild type</strain>
    </source>
</reference>
<name>F6XZX9_CIOIN</name>
<dbReference type="Ensembl" id="ENSCINT00000001884.3">
    <property type="protein sequence ID" value="ENSCINP00000001884.3"/>
    <property type="gene ID" value="ENSCING00000001015.3"/>
</dbReference>
<dbReference type="PANTHER" id="PTHR16130">
    <property type="entry name" value="LYSOSOMAL COBALAMIN TRANSPORTER-RELATED"/>
    <property type="match status" value="1"/>
</dbReference>
<keyword evidence="1" id="KW-0472">Membrane</keyword>
<feature type="transmembrane region" description="Helical" evidence="1">
    <location>
        <begin position="24"/>
        <end position="45"/>
    </location>
</feature>
<accession>F6XZX9</accession>
<dbReference type="EMBL" id="EAAA01000360">
    <property type="status" value="NOT_ANNOTATED_CDS"/>
    <property type="molecule type" value="Genomic_DNA"/>
</dbReference>
<dbReference type="STRING" id="7719.ENSCINP00000001884"/>
<reference evidence="2" key="4">
    <citation type="submission" date="2025-09" db="UniProtKB">
        <authorList>
            <consortium name="Ensembl"/>
        </authorList>
    </citation>
    <scope>IDENTIFICATION</scope>
</reference>
<dbReference type="InParanoid" id="F6XZX9"/>
<reference evidence="2" key="3">
    <citation type="submission" date="2025-08" db="UniProtKB">
        <authorList>
            <consortium name="Ensembl"/>
        </authorList>
    </citation>
    <scope>IDENTIFICATION</scope>
</reference>
<feature type="transmembrane region" description="Helical" evidence="1">
    <location>
        <begin position="211"/>
        <end position="235"/>
    </location>
</feature>
<evidence type="ECO:0000256" key="1">
    <source>
        <dbReference type="SAM" id="Phobius"/>
    </source>
</evidence>
<protein>
    <submittedName>
        <fullName evidence="2">Uncharacterized protein</fullName>
    </submittedName>
</protein>
<dbReference type="AlphaFoldDB" id="F6XZX9"/>
<dbReference type="PANTHER" id="PTHR16130:SF2">
    <property type="entry name" value="LYSOSOMAL COBALAMIN TRANSPORT ESCORT PROTEIN LMBD1"/>
    <property type="match status" value="1"/>
</dbReference>
<organism evidence="2 3">
    <name type="scientific">Ciona intestinalis</name>
    <name type="common">Transparent sea squirt</name>
    <name type="synonym">Ascidia intestinalis</name>
    <dbReference type="NCBI Taxonomy" id="7719"/>
    <lineage>
        <taxon>Eukaryota</taxon>
        <taxon>Metazoa</taxon>
        <taxon>Chordata</taxon>
        <taxon>Tunicata</taxon>
        <taxon>Ascidiacea</taxon>
        <taxon>Phlebobranchia</taxon>
        <taxon>Cionidae</taxon>
        <taxon>Ciona</taxon>
    </lineage>
</organism>
<keyword evidence="1" id="KW-0812">Transmembrane</keyword>
<feature type="transmembrane region" description="Helical" evidence="1">
    <location>
        <begin position="93"/>
        <end position="117"/>
    </location>
</feature>
<keyword evidence="3" id="KW-1185">Reference proteome</keyword>